<protein>
    <recommendedName>
        <fullName evidence="1">M23ase beta-sheet core domain-containing protein</fullName>
    </recommendedName>
</protein>
<organism evidence="2 3">
    <name type="scientific">candidate division WOR-1 bacterium RIFOXYC12_FULL_54_18</name>
    <dbReference type="NCBI Taxonomy" id="1802584"/>
    <lineage>
        <taxon>Bacteria</taxon>
        <taxon>Bacillati</taxon>
        <taxon>Saganbacteria</taxon>
    </lineage>
</organism>
<dbReference type="Proteomes" id="UP000178602">
    <property type="component" value="Unassembled WGS sequence"/>
</dbReference>
<dbReference type="PANTHER" id="PTHR21666:SF270">
    <property type="entry name" value="MUREIN HYDROLASE ACTIVATOR ENVC"/>
    <property type="match status" value="1"/>
</dbReference>
<dbReference type="InterPro" id="IPR011055">
    <property type="entry name" value="Dup_hybrid_motif"/>
</dbReference>
<dbReference type="InterPro" id="IPR016047">
    <property type="entry name" value="M23ase_b-sheet_dom"/>
</dbReference>
<gene>
    <name evidence="2" type="ORF">A3K49_02165</name>
</gene>
<dbReference type="GO" id="GO:0004222">
    <property type="term" value="F:metalloendopeptidase activity"/>
    <property type="evidence" value="ECO:0007669"/>
    <property type="project" value="TreeGrafter"/>
</dbReference>
<reference evidence="2 3" key="1">
    <citation type="journal article" date="2016" name="Nat. Commun.">
        <title>Thousands of microbial genomes shed light on interconnected biogeochemical processes in an aquifer system.</title>
        <authorList>
            <person name="Anantharaman K."/>
            <person name="Brown C.T."/>
            <person name="Hug L.A."/>
            <person name="Sharon I."/>
            <person name="Castelle C.J."/>
            <person name="Probst A.J."/>
            <person name="Thomas B.C."/>
            <person name="Singh A."/>
            <person name="Wilkins M.J."/>
            <person name="Karaoz U."/>
            <person name="Brodie E.L."/>
            <person name="Williams K.H."/>
            <person name="Hubbard S.S."/>
            <person name="Banfield J.F."/>
        </authorList>
    </citation>
    <scope>NUCLEOTIDE SEQUENCE [LARGE SCALE GENOMIC DNA]</scope>
</reference>
<dbReference type="InterPro" id="IPR050570">
    <property type="entry name" value="Cell_wall_metabolism_enzyme"/>
</dbReference>
<evidence type="ECO:0000313" key="2">
    <source>
        <dbReference type="EMBL" id="OGC27798.1"/>
    </source>
</evidence>
<proteinExistence type="predicted"/>
<evidence type="ECO:0000313" key="3">
    <source>
        <dbReference type="Proteomes" id="UP000178602"/>
    </source>
</evidence>
<feature type="domain" description="M23ase beta-sheet core" evidence="1">
    <location>
        <begin position="31"/>
        <end position="140"/>
    </location>
</feature>
<accession>A0A1F4T508</accession>
<evidence type="ECO:0000259" key="1">
    <source>
        <dbReference type="Pfam" id="PF01551"/>
    </source>
</evidence>
<name>A0A1F4T508_UNCSA</name>
<dbReference type="Pfam" id="PF01551">
    <property type="entry name" value="Peptidase_M23"/>
    <property type="match status" value="1"/>
</dbReference>
<dbReference type="AlphaFoldDB" id="A0A1F4T508"/>
<dbReference type="CDD" id="cd12797">
    <property type="entry name" value="M23_peptidase"/>
    <property type="match status" value="1"/>
</dbReference>
<sequence>MSRPVDAKWKMIFGYKQNYPKELQAKLGLKYHMGQDFACPKGTPVLSMVNGWWLGAKEYRGYGYMIEQLFNVGAGADKIWYLARYAHLTLNSEKFKKYGASVKKGAVIALSGGTGTVYYDPKIGKNREHPHLHVEVFKVKKVQGAWVRTELVSPAFVTGEELA</sequence>
<comment type="caution">
    <text evidence="2">The sequence shown here is derived from an EMBL/GenBank/DDBJ whole genome shotgun (WGS) entry which is preliminary data.</text>
</comment>
<dbReference type="SUPFAM" id="SSF51261">
    <property type="entry name" value="Duplicated hybrid motif"/>
    <property type="match status" value="1"/>
</dbReference>
<dbReference type="EMBL" id="MEUG01000001">
    <property type="protein sequence ID" value="OGC27798.1"/>
    <property type="molecule type" value="Genomic_DNA"/>
</dbReference>
<dbReference type="Gene3D" id="2.70.70.10">
    <property type="entry name" value="Glucose Permease (Domain IIA)"/>
    <property type="match status" value="1"/>
</dbReference>
<dbReference type="PANTHER" id="PTHR21666">
    <property type="entry name" value="PEPTIDASE-RELATED"/>
    <property type="match status" value="1"/>
</dbReference>